<feature type="region of interest" description="Disordered" evidence="1">
    <location>
        <begin position="1"/>
        <end position="49"/>
    </location>
</feature>
<dbReference type="EMBL" id="OV725082">
    <property type="protein sequence ID" value="CAH1405001.1"/>
    <property type="molecule type" value="Genomic_DNA"/>
</dbReference>
<evidence type="ECO:0000256" key="1">
    <source>
        <dbReference type="SAM" id="MobiDB-lite"/>
    </source>
</evidence>
<feature type="compositionally biased region" description="Polar residues" evidence="1">
    <location>
        <begin position="25"/>
        <end position="43"/>
    </location>
</feature>
<proteinExistence type="predicted"/>
<protein>
    <submittedName>
        <fullName evidence="2">Uncharacterized protein</fullName>
    </submittedName>
</protein>
<sequence length="124" mass="14330">MRDYRQGKLVWAGKGTEQGPLSAAAQEQPTGQPSSSQRGTQDPLQRYHHSHSEDLSKYIYHIGFTSYEFDLQRILWIGHYYNIIDRYKRPSNSSRQLKPSTSMSSTWQAPGQSEEPHLRYGTVR</sequence>
<feature type="compositionally biased region" description="Polar residues" evidence="1">
    <location>
        <begin position="90"/>
        <end position="111"/>
    </location>
</feature>
<name>A0A9P0HMY4_NEZVI</name>
<evidence type="ECO:0000313" key="3">
    <source>
        <dbReference type="Proteomes" id="UP001152798"/>
    </source>
</evidence>
<dbReference type="AlphaFoldDB" id="A0A9P0HMY4"/>
<accession>A0A9P0HMY4</accession>
<keyword evidence="3" id="KW-1185">Reference proteome</keyword>
<dbReference type="Proteomes" id="UP001152798">
    <property type="component" value="Chromosome 6"/>
</dbReference>
<reference evidence="2" key="1">
    <citation type="submission" date="2022-01" db="EMBL/GenBank/DDBJ databases">
        <authorList>
            <person name="King R."/>
        </authorList>
    </citation>
    <scope>NUCLEOTIDE SEQUENCE</scope>
</reference>
<feature type="region of interest" description="Disordered" evidence="1">
    <location>
        <begin position="88"/>
        <end position="124"/>
    </location>
</feature>
<organism evidence="2 3">
    <name type="scientific">Nezara viridula</name>
    <name type="common">Southern green stink bug</name>
    <name type="synonym">Cimex viridulus</name>
    <dbReference type="NCBI Taxonomy" id="85310"/>
    <lineage>
        <taxon>Eukaryota</taxon>
        <taxon>Metazoa</taxon>
        <taxon>Ecdysozoa</taxon>
        <taxon>Arthropoda</taxon>
        <taxon>Hexapoda</taxon>
        <taxon>Insecta</taxon>
        <taxon>Pterygota</taxon>
        <taxon>Neoptera</taxon>
        <taxon>Paraneoptera</taxon>
        <taxon>Hemiptera</taxon>
        <taxon>Heteroptera</taxon>
        <taxon>Panheteroptera</taxon>
        <taxon>Pentatomomorpha</taxon>
        <taxon>Pentatomoidea</taxon>
        <taxon>Pentatomidae</taxon>
        <taxon>Pentatominae</taxon>
        <taxon>Nezara</taxon>
    </lineage>
</organism>
<gene>
    <name evidence="2" type="ORF">NEZAVI_LOCUS13303</name>
</gene>
<evidence type="ECO:0000313" key="2">
    <source>
        <dbReference type="EMBL" id="CAH1405001.1"/>
    </source>
</evidence>